<evidence type="ECO:0000313" key="1">
    <source>
        <dbReference type="EMBL" id="MBA0683516.1"/>
    </source>
</evidence>
<comment type="caution">
    <text evidence="1">The sequence shown here is derived from an EMBL/GenBank/DDBJ whole genome shotgun (WGS) entry which is preliminary data.</text>
</comment>
<proteinExistence type="predicted"/>
<evidence type="ECO:0000313" key="2">
    <source>
        <dbReference type="Proteomes" id="UP000593577"/>
    </source>
</evidence>
<protein>
    <submittedName>
        <fullName evidence="1">Uncharacterized protein</fullName>
    </submittedName>
</protein>
<feature type="non-terminal residue" evidence="1">
    <location>
        <position position="59"/>
    </location>
</feature>
<accession>A0A7J8X899</accession>
<sequence>MVLCKEIWSLVWYHRWEHFCITLKENNAVIPLIQEFYAALKDEDTRRPYSVRRNTITVK</sequence>
<name>A0A7J8X899_GOSAI</name>
<dbReference type="AlphaFoldDB" id="A0A7J8X899"/>
<keyword evidence="2" id="KW-1185">Reference proteome</keyword>
<reference evidence="1 2" key="1">
    <citation type="journal article" date="2019" name="Genome Biol. Evol.">
        <title>Insights into the evolution of the New World diploid cottons (Gossypium, subgenus Houzingenia) based on genome sequencing.</title>
        <authorList>
            <person name="Grover C.E."/>
            <person name="Arick M.A. 2nd"/>
            <person name="Thrash A."/>
            <person name="Conover J.L."/>
            <person name="Sanders W.S."/>
            <person name="Peterson D.G."/>
            <person name="Frelichowski J.E."/>
            <person name="Scheffler J.A."/>
            <person name="Scheffler B.E."/>
            <person name="Wendel J.F."/>
        </authorList>
    </citation>
    <scope>NUCLEOTIDE SEQUENCE [LARGE SCALE GENOMIC DNA]</scope>
    <source>
        <strain evidence="1">185</strain>
        <tissue evidence="1">Leaf</tissue>
    </source>
</reference>
<dbReference type="EMBL" id="JABFAA010000006">
    <property type="protein sequence ID" value="MBA0683516.1"/>
    <property type="molecule type" value="Genomic_DNA"/>
</dbReference>
<gene>
    <name evidence="1" type="ORF">Goari_025171</name>
</gene>
<organism evidence="1 2">
    <name type="scientific">Gossypium aridum</name>
    <name type="common">American cotton</name>
    <name type="synonym">Erioxylum aridum</name>
    <dbReference type="NCBI Taxonomy" id="34290"/>
    <lineage>
        <taxon>Eukaryota</taxon>
        <taxon>Viridiplantae</taxon>
        <taxon>Streptophyta</taxon>
        <taxon>Embryophyta</taxon>
        <taxon>Tracheophyta</taxon>
        <taxon>Spermatophyta</taxon>
        <taxon>Magnoliopsida</taxon>
        <taxon>eudicotyledons</taxon>
        <taxon>Gunneridae</taxon>
        <taxon>Pentapetalae</taxon>
        <taxon>rosids</taxon>
        <taxon>malvids</taxon>
        <taxon>Malvales</taxon>
        <taxon>Malvaceae</taxon>
        <taxon>Malvoideae</taxon>
        <taxon>Gossypium</taxon>
    </lineage>
</organism>
<dbReference type="Proteomes" id="UP000593577">
    <property type="component" value="Unassembled WGS sequence"/>
</dbReference>